<dbReference type="EMBL" id="JAOWKY010000006">
    <property type="protein sequence ID" value="MCV2870377.1"/>
    <property type="molecule type" value="Genomic_DNA"/>
</dbReference>
<dbReference type="Proteomes" id="UP001652542">
    <property type="component" value="Unassembled WGS sequence"/>
</dbReference>
<dbReference type="Pfam" id="PF26468">
    <property type="entry name" value="GIY_YIG_3"/>
    <property type="match status" value="1"/>
</dbReference>
<comment type="caution">
    <text evidence="4">The sequence shown here is derived from an EMBL/GenBank/DDBJ whole genome shotgun (WGS) entry which is preliminary data.</text>
</comment>
<protein>
    <submittedName>
        <fullName evidence="4">Uncharacterized protein</fullName>
    </submittedName>
</protein>
<evidence type="ECO:0000256" key="1">
    <source>
        <dbReference type="SAM" id="MobiDB-lite"/>
    </source>
</evidence>
<feature type="region of interest" description="Disordered" evidence="1">
    <location>
        <begin position="469"/>
        <end position="488"/>
    </location>
</feature>
<organism evidence="4 5">
    <name type="scientific">Albidovulum marisflavi</name>
    <dbReference type="NCBI Taxonomy" id="2984159"/>
    <lineage>
        <taxon>Bacteria</taxon>
        <taxon>Pseudomonadati</taxon>
        <taxon>Pseudomonadota</taxon>
        <taxon>Alphaproteobacteria</taxon>
        <taxon>Rhodobacterales</taxon>
        <taxon>Paracoccaceae</taxon>
        <taxon>Albidovulum</taxon>
    </lineage>
</organism>
<dbReference type="RefSeq" id="WP_263736057.1">
    <property type="nucleotide sequence ID" value="NZ_JAOWKY010000006.1"/>
</dbReference>
<sequence length="578" mass="63657">MAAVDRKADLDRFYDLLQRLASKTGGLVRLEDATARQSWPSRGVYFFFEDGEAREDGSQRVVRVGTHALTSGSKSTLWGRLSQHRGSVGDRTGNHRGSVFRDLVGQAIMARDGLIVPSWGNGKSAEYEFRSAEADLERLVSAHIGAMKILCLDVGDDPSPASLRGTIERNAIALLSNYSGSSIDPASPGWLGRLSGREKVRRSGLWNSRHVDEGYDPSFLDALERLIEDGDTMPSAPGTRDIYVIQCAKSKVPGGYLRDPSGKPVLFVADPGSAPKRSDVVYAHPDDHRPDGLSWRQYLLRYNDERPDNPDGLHRAIDLYRNPAYAAMRDAFGAENLLVLSAGWGLVRGNFLLPQYEITLSQAGRATGYNSRALHPDFDDLVQLPETASGRLCMIGGKDYLPLFLQLTRGYAGPRAIYYNSNTPPAVTGFELIRYPSDTRTNWHYALAKELADGRDVAGLSARAVPRRGLADRQVRKRTTPGASAGTRAGAVSRKYAPLYRHLMEQEESTKSVTLTFAQIAEILGQALPASARIHAPVWWANGGHLQAEAWLRAGYRKAAHHLGKDAKTSWVRFERTS</sequence>
<name>A0ABT2ZGW4_9RHOB</name>
<dbReference type="InterPro" id="IPR058782">
    <property type="entry name" value="GIY_YIG_3"/>
</dbReference>
<evidence type="ECO:0000259" key="2">
    <source>
        <dbReference type="Pfam" id="PF24698"/>
    </source>
</evidence>
<evidence type="ECO:0000313" key="5">
    <source>
        <dbReference type="Proteomes" id="UP001652542"/>
    </source>
</evidence>
<dbReference type="InterPro" id="IPR056079">
    <property type="entry name" value="DUF7662"/>
</dbReference>
<feature type="domain" description="GIY-YIG" evidence="3">
    <location>
        <begin position="5"/>
        <end position="229"/>
    </location>
</feature>
<reference evidence="4 5" key="1">
    <citation type="submission" date="2022-10" db="EMBL/GenBank/DDBJ databases">
        <title>Defluviimonas sp. nov., isolated from ocean surface water.</title>
        <authorList>
            <person name="He W."/>
            <person name="Wang L."/>
            <person name="Zhang D.-F."/>
        </authorList>
    </citation>
    <scope>NUCLEOTIDE SEQUENCE [LARGE SCALE GENOMIC DNA]</scope>
    <source>
        <strain evidence="4 5">WL0002</strain>
    </source>
</reference>
<gene>
    <name evidence="4" type="ORF">OEW28_17320</name>
</gene>
<evidence type="ECO:0000313" key="4">
    <source>
        <dbReference type="EMBL" id="MCV2870377.1"/>
    </source>
</evidence>
<accession>A0ABT2ZGW4</accession>
<dbReference type="Pfam" id="PF24698">
    <property type="entry name" value="DUF7662"/>
    <property type="match status" value="1"/>
</dbReference>
<proteinExistence type="predicted"/>
<evidence type="ECO:0000259" key="3">
    <source>
        <dbReference type="Pfam" id="PF26468"/>
    </source>
</evidence>
<feature type="domain" description="DUF7662" evidence="2">
    <location>
        <begin position="507"/>
        <end position="569"/>
    </location>
</feature>
<keyword evidence="5" id="KW-1185">Reference proteome</keyword>